<accession>A0ABD5VAF8</accession>
<name>A0ABD5VAF8_9EURY</name>
<reference evidence="1 2" key="1">
    <citation type="journal article" date="2019" name="Int. J. Syst. Evol. Microbiol.">
        <title>The Global Catalogue of Microorganisms (GCM) 10K type strain sequencing project: providing services to taxonomists for standard genome sequencing and annotation.</title>
        <authorList>
            <consortium name="The Broad Institute Genomics Platform"/>
            <consortium name="The Broad Institute Genome Sequencing Center for Infectious Disease"/>
            <person name="Wu L."/>
            <person name="Ma J."/>
        </authorList>
    </citation>
    <scope>NUCLEOTIDE SEQUENCE [LARGE SCALE GENOMIC DNA]</scope>
    <source>
        <strain evidence="1 2">GX26</strain>
    </source>
</reference>
<evidence type="ECO:0000313" key="2">
    <source>
        <dbReference type="Proteomes" id="UP001596395"/>
    </source>
</evidence>
<dbReference type="AlphaFoldDB" id="A0ABD5VAF8"/>
<protein>
    <submittedName>
        <fullName evidence="1">Uncharacterized protein</fullName>
    </submittedName>
</protein>
<organism evidence="1 2">
    <name type="scientific">Halorubellus litoreus</name>
    <dbReference type="NCBI Taxonomy" id="755308"/>
    <lineage>
        <taxon>Archaea</taxon>
        <taxon>Methanobacteriati</taxon>
        <taxon>Methanobacteriota</taxon>
        <taxon>Stenosarchaea group</taxon>
        <taxon>Halobacteria</taxon>
        <taxon>Halobacteriales</taxon>
        <taxon>Halorubellaceae</taxon>
        <taxon>Halorubellus</taxon>
    </lineage>
</organism>
<gene>
    <name evidence="1" type="ORF">ACFQGB_06810</name>
</gene>
<evidence type="ECO:0000313" key="1">
    <source>
        <dbReference type="EMBL" id="MFC6952570.1"/>
    </source>
</evidence>
<proteinExistence type="predicted"/>
<dbReference type="InterPro" id="IPR055515">
    <property type="entry name" value="DUF7089"/>
</dbReference>
<dbReference type="Proteomes" id="UP001596395">
    <property type="component" value="Unassembled WGS sequence"/>
</dbReference>
<dbReference type="EMBL" id="JBHSXN010000001">
    <property type="protein sequence ID" value="MFC6952570.1"/>
    <property type="molecule type" value="Genomic_DNA"/>
</dbReference>
<comment type="caution">
    <text evidence="1">The sequence shown here is derived from an EMBL/GenBank/DDBJ whole genome shotgun (WGS) entry which is preliminary data.</text>
</comment>
<sequence>MFSARECSPAVERVREARAPDAVVVTAGSDFETLPPAQAEDLGLLVDALDPVSCPEEWLPEDAPALLRRFAGGDFTVGMPGDGSVVWTRQTSPPIVIVKPRVEGSPESFVDFLVAEALVELGIDAQGARADDDASTPAPEHFLPFFGSTYPDLAAGTTLGPNATYQLANALYEGWLGLHTRDVFASWVDASDERAALGEAWVDAGERLESRLDGLSREVARGETEFADAAELACSGIKHDVDVPSPFAALATDAYRERGAPFAVRWAEKTFDALAD</sequence>
<keyword evidence="2" id="KW-1185">Reference proteome</keyword>
<dbReference type="RefSeq" id="WP_336349538.1">
    <property type="nucleotide sequence ID" value="NZ_JAZAQL010000001.1"/>
</dbReference>
<dbReference type="Pfam" id="PF23363">
    <property type="entry name" value="DUF7089"/>
    <property type="match status" value="1"/>
</dbReference>